<dbReference type="Proteomes" id="UP000619534">
    <property type="component" value="Unassembled WGS sequence"/>
</dbReference>
<sequence length="74" mass="8327">MVRSRRALSPRKLTERPWKASDFPDLQTVTNVTETTYLETESSVKGGFNGISTQKFNGVIKKHEPVSEARVFGD</sequence>
<proteinExistence type="predicted"/>
<dbReference type="EMBL" id="BMCJ01000001">
    <property type="protein sequence ID" value="GGC80402.1"/>
    <property type="molecule type" value="Genomic_DNA"/>
</dbReference>
<organism evidence="1 2">
    <name type="scientific">Thalassobacillus devorans</name>
    <dbReference type="NCBI Taxonomy" id="279813"/>
    <lineage>
        <taxon>Bacteria</taxon>
        <taxon>Bacillati</taxon>
        <taxon>Bacillota</taxon>
        <taxon>Bacilli</taxon>
        <taxon>Bacillales</taxon>
        <taxon>Bacillaceae</taxon>
        <taxon>Thalassobacillus</taxon>
    </lineage>
</organism>
<accession>A0ABQ1NLT5</accession>
<evidence type="ECO:0000313" key="1">
    <source>
        <dbReference type="EMBL" id="GGC80402.1"/>
    </source>
</evidence>
<reference evidence="2" key="1">
    <citation type="journal article" date="2019" name="Int. J. Syst. Evol. Microbiol.">
        <title>The Global Catalogue of Microorganisms (GCM) 10K type strain sequencing project: providing services to taxonomists for standard genome sequencing and annotation.</title>
        <authorList>
            <consortium name="The Broad Institute Genomics Platform"/>
            <consortium name="The Broad Institute Genome Sequencing Center for Infectious Disease"/>
            <person name="Wu L."/>
            <person name="Ma J."/>
        </authorList>
    </citation>
    <scope>NUCLEOTIDE SEQUENCE [LARGE SCALE GENOMIC DNA]</scope>
    <source>
        <strain evidence="2">CCM 7282</strain>
    </source>
</reference>
<evidence type="ECO:0000313" key="2">
    <source>
        <dbReference type="Proteomes" id="UP000619534"/>
    </source>
</evidence>
<keyword evidence="2" id="KW-1185">Reference proteome</keyword>
<name>A0ABQ1NLT5_9BACI</name>
<protein>
    <submittedName>
        <fullName evidence="1">Uncharacterized protein</fullName>
    </submittedName>
</protein>
<comment type="caution">
    <text evidence="1">The sequence shown here is derived from an EMBL/GenBank/DDBJ whole genome shotgun (WGS) entry which is preliminary data.</text>
</comment>
<gene>
    <name evidence="1" type="ORF">GCM10007216_08690</name>
</gene>